<evidence type="ECO:0000256" key="1">
    <source>
        <dbReference type="ARBA" id="ARBA00005854"/>
    </source>
</evidence>
<keyword evidence="2 5" id="KW-0560">Oxidoreductase</keyword>
<evidence type="ECO:0000259" key="4">
    <source>
        <dbReference type="Pfam" id="PF02826"/>
    </source>
</evidence>
<dbReference type="Gene3D" id="3.40.50.720">
    <property type="entry name" value="NAD(P)-binding Rossmann-like Domain"/>
    <property type="match status" value="2"/>
</dbReference>
<protein>
    <submittedName>
        <fullName evidence="5">Glyoxylate reductase</fullName>
        <ecNumber evidence="5">1.1.1.26</ecNumber>
    </submittedName>
</protein>
<dbReference type="Proteomes" id="UP000019666">
    <property type="component" value="Unassembled WGS sequence"/>
</dbReference>
<dbReference type="GO" id="GO:0016618">
    <property type="term" value="F:hydroxypyruvate reductase [NAD(P)H] activity"/>
    <property type="evidence" value="ECO:0007669"/>
    <property type="project" value="TreeGrafter"/>
</dbReference>
<feature type="domain" description="D-isomer specific 2-hydroxyacid dehydrogenase NAD-binding" evidence="4">
    <location>
        <begin position="3"/>
        <end position="182"/>
    </location>
</feature>
<accession>A0A017HVE9</accession>
<evidence type="ECO:0000256" key="3">
    <source>
        <dbReference type="ARBA" id="ARBA00023027"/>
    </source>
</evidence>
<dbReference type="GO" id="GO:0047964">
    <property type="term" value="F:glyoxylate reductase (NADH) activity"/>
    <property type="evidence" value="ECO:0007669"/>
    <property type="project" value="UniProtKB-EC"/>
</dbReference>
<dbReference type="InterPro" id="IPR006140">
    <property type="entry name" value="D-isomer_DH_NAD-bd"/>
</dbReference>
<dbReference type="EMBL" id="AOSK01000015">
    <property type="protein sequence ID" value="EYD78108.1"/>
    <property type="molecule type" value="Genomic_DNA"/>
</dbReference>
<comment type="caution">
    <text evidence="5">The sequence shown here is derived from an EMBL/GenBank/DDBJ whole genome shotgun (WGS) entry which is preliminary data.</text>
</comment>
<dbReference type="PROSITE" id="PS00065">
    <property type="entry name" value="D_2_HYDROXYACID_DH_1"/>
    <property type="match status" value="1"/>
</dbReference>
<dbReference type="AlphaFoldDB" id="A0A017HVE9"/>
<sequence length="214" mass="23267">MAITLMLMVARRAGEGERELRAGGWTGWRPTHMMGRRLSGRTLGIVGMGRIGRATARRARLGFGMDIVFFNRSRLDDDEIRELGARQLDSVEELMQASDVASVHCPGGGANRHLVDARAIEALGDGILINTARGDVVDMAALIEALRHKRIAGAGLDVYEDEPAVPEVLRRMENVVLLPHLGSATVETRVAMGMMVADNLDAFFAGREPPNRVA</sequence>
<dbReference type="Pfam" id="PF02826">
    <property type="entry name" value="2-Hacid_dh_C"/>
    <property type="match status" value="1"/>
</dbReference>
<dbReference type="SUPFAM" id="SSF51735">
    <property type="entry name" value="NAD(P)-binding Rossmann-fold domains"/>
    <property type="match status" value="1"/>
</dbReference>
<keyword evidence="3" id="KW-0520">NAD</keyword>
<dbReference type="GO" id="GO:0051287">
    <property type="term" value="F:NAD binding"/>
    <property type="evidence" value="ECO:0007669"/>
    <property type="project" value="InterPro"/>
</dbReference>
<dbReference type="GO" id="GO:0030267">
    <property type="term" value="F:glyoxylate reductase (NADPH) activity"/>
    <property type="evidence" value="ECO:0007669"/>
    <property type="project" value="TreeGrafter"/>
</dbReference>
<dbReference type="PATRIC" id="fig|442562.3.peg.310"/>
<keyword evidence="6" id="KW-1185">Reference proteome</keyword>
<dbReference type="PANTHER" id="PTHR10996">
    <property type="entry name" value="2-HYDROXYACID DEHYDROGENASE-RELATED"/>
    <property type="match status" value="1"/>
</dbReference>
<evidence type="ECO:0000313" key="6">
    <source>
        <dbReference type="Proteomes" id="UP000019666"/>
    </source>
</evidence>
<name>A0A017HVE9_9RHOB</name>
<dbReference type="RefSeq" id="WP_342670813.1">
    <property type="nucleotide sequence ID" value="NZ_KK088623.1"/>
</dbReference>
<gene>
    <name evidence="5" type="ORF">Rumeso_00311</name>
</gene>
<dbReference type="PANTHER" id="PTHR10996:SF178">
    <property type="entry name" value="2-HYDROXYACID DEHYDROGENASE YGL185C-RELATED"/>
    <property type="match status" value="1"/>
</dbReference>
<dbReference type="EC" id="1.1.1.26" evidence="5"/>
<dbReference type="InterPro" id="IPR050223">
    <property type="entry name" value="D-isomer_2-hydroxyacid_DH"/>
</dbReference>
<organism evidence="5 6">
    <name type="scientific">Rubellimicrobium mesophilum DSM 19309</name>
    <dbReference type="NCBI Taxonomy" id="442562"/>
    <lineage>
        <taxon>Bacteria</taxon>
        <taxon>Pseudomonadati</taxon>
        <taxon>Pseudomonadota</taxon>
        <taxon>Alphaproteobacteria</taxon>
        <taxon>Rhodobacterales</taxon>
        <taxon>Roseobacteraceae</taxon>
        <taxon>Rubellimicrobium</taxon>
    </lineage>
</organism>
<proteinExistence type="inferred from homology"/>
<evidence type="ECO:0000313" key="5">
    <source>
        <dbReference type="EMBL" id="EYD78108.1"/>
    </source>
</evidence>
<comment type="similarity">
    <text evidence="1">Belongs to the D-isomer specific 2-hydroxyacid dehydrogenase family.</text>
</comment>
<dbReference type="FunFam" id="3.40.50.720:FF:000203">
    <property type="entry name" value="D-3-phosphoglycerate dehydrogenase (SerA)"/>
    <property type="match status" value="1"/>
</dbReference>
<evidence type="ECO:0000256" key="2">
    <source>
        <dbReference type="ARBA" id="ARBA00023002"/>
    </source>
</evidence>
<dbReference type="InterPro" id="IPR036291">
    <property type="entry name" value="NAD(P)-bd_dom_sf"/>
</dbReference>
<dbReference type="STRING" id="442562.Rumeso_00311"/>
<dbReference type="GO" id="GO:0005829">
    <property type="term" value="C:cytosol"/>
    <property type="evidence" value="ECO:0007669"/>
    <property type="project" value="TreeGrafter"/>
</dbReference>
<dbReference type="InterPro" id="IPR029752">
    <property type="entry name" value="D-isomer_DH_CS1"/>
</dbReference>
<reference evidence="5 6" key="1">
    <citation type="submission" date="2013-02" db="EMBL/GenBank/DDBJ databases">
        <authorList>
            <person name="Fiebig A."/>
            <person name="Goeker M."/>
            <person name="Klenk H.-P.P."/>
        </authorList>
    </citation>
    <scope>NUCLEOTIDE SEQUENCE [LARGE SCALE GENOMIC DNA]</scope>
    <source>
        <strain evidence="5 6">DSM 19309</strain>
    </source>
</reference>
<dbReference type="HOGENOM" id="CLU_019796_1_2_5"/>